<reference evidence="3 4" key="1">
    <citation type="submission" date="2023-03" db="EMBL/GenBank/DDBJ databases">
        <title>WGS of Gossypium arboreum.</title>
        <authorList>
            <person name="Yu D."/>
        </authorList>
    </citation>
    <scope>NUCLEOTIDE SEQUENCE [LARGE SCALE GENOMIC DNA]</scope>
    <source>
        <tissue evidence="3">Leaf</tissue>
    </source>
</reference>
<feature type="domain" description="Spt6 acidic N-terminal" evidence="2">
    <location>
        <begin position="31"/>
        <end position="67"/>
    </location>
</feature>
<sequence>MDVIAKFPLQTILPCICSTIVRQFRRCCESENLDQFERDGFIVDDEEEEEDENDQVLKSKKTKKKMRER</sequence>
<gene>
    <name evidence="3" type="ORF">PVK06_033746</name>
</gene>
<dbReference type="EMBL" id="JARKNE010000010">
    <property type="protein sequence ID" value="KAK5792631.1"/>
    <property type="molecule type" value="Genomic_DNA"/>
</dbReference>
<feature type="compositionally biased region" description="Basic residues" evidence="1">
    <location>
        <begin position="58"/>
        <end position="69"/>
    </location>
</feature>
<evidence type="ECO:0000313" key="3">
    <source>
        <dbReference type="EMBL" id="KAK5792631.1"/>
    </source>
</evidence>
<feature type="compositionally biased region" description="Acidic residues" evidence="1">
    <location>
        <begin position="44"/>
        <end position="54"/>
    </location>
</feature>
<dbReference type="InterPro" id="IPR028083">
    <property type="entry name" value="Spt6_acidic_N_dom"/>
</dbReference>
<accession>A0ABR0NEG1</accession>
<protein>
    <recommendedName>
        <fullName evidence="2">Spt6 acidic N-terminal domain-containing protein</fullName>
    </recommendedName>
</protein>
<evidence type="ECO:0000313" key="4">
    <source>
        <dbReference type="Proteomes" id="UP001358586"/>
    </source>
</evidence>
<organism evidence="3 4">
    <name type="scientific">Gossypium arboreum</name>
    <name type="common">Tree cotton</name>
    <name type="synonym">Gossypium nanking</name>
    <dbReference type="NCBI Taxonomy" id="29729"/>
    <lineage>
        <taxon>Eukaryota</taxon>
        <taxon>Viridiplantae</taxon>
        <taxon>Streptophyta</taxon>
        <taxon>Embryophyta</taxon>
        <taxon>Tracheophyta</taxon>
        <taxon>Spermatophyta</taxon>
        <taxon>Magnoliopsida</taxon>
        <taxon>eudicotyledons</taxon>
        <taxon>Gunneridae</taxon>
        <taxon>Pentapetalae</taxon>
        <taxon>rosids</taxon>
        <taxon>malvids</taxon>
        <taxon>Malvales</taxon>
        <taxon>Malvaceae</taxon>
        <taxon>Malvoideae</taxon>
        <taxon>Gossypium</taxon>
    </lineage>
</organism>
<comment type="caution">
    <text evidence="3">The sequence shown here is derived from an EMBL/GenBank/DDBJ whole genome shotgun (WGS) entry which is preliminary data.</text>
</comment>
<keyword evidence="4" id="KW-1185">Reference proteome</keyword>
<dbReference type="Pfam" id="PF14632">
    <property type="entry name" value="SPT6_acidic"/>
    <property type="match status" value="1"/>
</dbReference>
<evidence type="ECO:0000259" key="2">
    <source>
        <dbReference type="Pfam" id="PF14632"/>
    </source>
</evidence>
<evidence type="ECO:0000256" key="1">
    <source>
        <dbReference type="SAM" id="MobiDB-lite"/>
    </source>
</evidence>
<name>A0ABR0NEG1_GOSAR</name>
<proteinExistence type="predicted"/>
<dbReference type="Proteomes" id="UP001358586">
    <property type="component" value="Chromosome 10"/>
</dbReference>
<feature type="region of interest" description="Disordered" evidence="1">
    <location>
        <begin position="44"/>
        <end position="69"/>
    </location>
</feature>